<dbReference type="EMBL" id="JAZGQO010000002">
    <property type="protein sequence ID" value="KAK6190953.1"/>
    <property type="molecule type" value="Genomic_DNA"/>
</dbReference>
<proteinExistence type="predicted"/>
<protein>
    <recommendedName>
        <fullName evidence="10">Sin3 histone deacetylase corepressor complex component SDS3</fullName>
    </recommendedName>
</protein>
<dbReference type="InterPro" id="IPR013907">
    <property type="entry name" value="Sds3"/>
</dbReference>
<evidence type="ECO:0000256" key="1">
    <source>
        <dbReference type="ARBA" id="ARBA00004123"/>
    </source>
</evidence>
<keyword evidence="2" id="KW-0678">Repressor</keyword>
<dbReference type="GO" id="GO:0005654">
    <property type="term" value="C:nucleoplasm"/>
    <property type="evidence" value="ECO:0007669"/>
    <property type="project" value="UniProtKB-ARBA"/>
</dbReference>
<feature type="region of interest" description="Disordered" evidence="7">
    <location>
        <begin position="1"/>
        <end position="57"/>
    </location>
</feature>
<dbReference type="SMART" id="SM01401">
    <property type="entry name" value="Sds3"/>
    <property type="match status" value="1"/>
</dbReference>
<keyword evidence="4" id="KW-0804">Transcription</keyword>
<evidence type="ECO:0000256" key="7">
    <source>
        <dbReference type="SAM" id="MobiDB-lite"/>
    </source>
</evidence>
<dbReference type="PANTHER" id="PTHR21964">
    <property type="entry name" value="BREAST CANCER METASTASIS-SUPPRESSOR 1"/>
    <property type="match status" value="1"/>
</dbReference>
<gene>
    <name evidence="8" type="ORF">SNE40_002711</name>
</gene>
<evidence type="ECO:0000313" key="9">
    <source>
        <dbReference type="Proteomes" id="UP001347796"/>
    </source>
</evidence>
<sequence>MSSYTSSPRNYNDDDYFNDDLDSTDYEDDRDLDGNLSDEDTEDASETEDKQETNFQRTEIKEQMYQDKLAQLKKQLQLLAEGKLPEYTKRIKKVEQQYAERLALSEIWRDLQLKMVEREFIKEKEYVQKEFEDKKIDLKENLISELEEKKRSVEGEKAILDLNGDFIDMKPVMTRKLRRRPNEPIPLPEKRRKPTPAQLNIILSDDDIMHDIQYLNKISGKPIKKSMLSSSPMDNINDVRIEDGKLYYDKRWFQRNHPVFVESKDAPKTHGIITGIGTQEIWIRKTSDNSKLRIYLTQLQKGKYVLRRRAT</sequence>
<organism evidence="8 9">
    <name type="scientific">Patella caerulea</name>
    <name type="common">Rayed Mediterranean limpet</name>
    <dbReference type="NCBI Taxonomy" id="87958"/>
    <lineage>
        <taxon>Eukaryota</taxon>
        <taxon>Metazoa</taxon>
        <taxon>Spiralia</taxon>
        <taxon>Lophotrochozoa</taxon>
        <taxon>Mollusca</taxon>
        <taxon>Gastropoda</taxon>
        <taxon>Patellogastropoda</taxon>
        <taxon>Patelloidea</taxon>
        <taxon>Patellidae</taxon>
        <taxon>Patella</taxon>
    </lineage>
</organism>
<dbReference type="GO" id="GO:0010468">
    <property type="term" value="P:regulation of gene expression"/>
    <property type="evidence" value="ECO:0007669"/>
    <property type="project" value="UniProtKB-ARBA"/>
</dbReference>
<keyword evidence="9" id="KW-1185">Reference proteome</keyword>
<feature type="coiled-coil region" evidence="6">
    <location>
        <begin position="129"/>
        <end position="163"/>
    </location>
</feature>
<keyword evidence="3" id="KW-0805">Transcription regulation</keyword>
<dbReference type="AlphaFoldDB" id="A0AAN8PZJ4"/>
<feature type="compositionally biased region" description="Acidic residues" evidence="7">
    <location>
        <begin position="13"/>
        <end position="46"/>
    </location>
</feature>
<keyword evidence="6" id="KW-0175">Coiled coil</keyword>
<comment type="caution">
    <text evidence="8">The sequence shown here is derived from an EMBL/GenBank/DDBJ whole genome shotgun (WGS) entry which is preliminary data.</text>
</comment>
<reference evidence="8 9" key="1">
    <citation type="submission" date="2024-01" db="EMBL/GenBank/DDBJ databases">
        <title>The genome of the rayed Mediterranean limpet Patella caerulea (Linnaeus, 1758).</title>
        <authorList>
            <person name="Anh-Thu Weber A."/>
            <person name="Halstead-Nussloch G."/>
        </authorList>
    </citation>
    <scope>NUCLEOTIDE SEQUENCE [LARGE SCALE GENOMIC DNA]</scope>
    <source>
        <strain evidence="8">AATW-2023a</strain>
        <tissue evidence="8">Whole specimen</tissue>
    </source>
</reference>
<evidence type="ECO:0000256" key="5">
    <source>
        <dbReference type="ARBA" id="ARBA00023242"/>
    </source>
</evidence>
<evidence type="ECO:0000256" key="2">
    <source>
        <dbReference type="ARBA" id="ARBA00022491"/>
    </source>
</evidence>
<dbReference type="Proteomes" id="UP001347796">
    <property type="component" value="Unassembled WGS sequence"/>
</dbReference>
<accession>A0AAN8PZJ4</accession>
<evidence type="ECO:0000256" key="3">
    <source>
        <dbReference type="ARBA" id="ARBA00023015"/>
    </source>
</evidence>
<name>A0AAN8PZJ4_PATCE</name>
<comment type="subcellular location">
    <subcellularLocation>
        <location evidence="1">Nucleus</location>
    </subcellularLocation>
</comment>
<evidence type="ECO:0000313" key="8">
    <source>
        <dbReference type="EMBL" id="KAK6190953.1"/>
    </source>
</evidence>
<keyword evidence="5" id="KW-0539">Nucleus</keyword>
<evidence type="ECO:0000256" key="6">
    <source>
        <dbReference type="SAM" id="Coils"/>
    </source>
</evidence>
<evidence type="ECO:0008006" key="10">
    <source>
        <dbReference type="Google" id="ProtNLM"/>
    </source>
</evidence>
<dbReference type="Pfam" id="PF08598">
    <property type="entry name" value="Sds3"/>
    <property type="match status" value="1"/>
</dbReference>
<evidence type="ECO:0000256" key="4">
    <source>
        <dbReference type="ARBA" id="ARBA00023163"/>
    </source>
</evidence>
<feature type="compositionally biased region" description="Basic and acidic residues" evidence="7">
    <location>
        <begin position="47"/>
        <end position="57"/>
    </location>
</feature>